<gene>
    <name evidence="1" type="ORF">KCU98_g2161</name>
</gene>
<organism evidence="1 2">
    <name type="scientific">Aureobasidium melanogenum</name>
    <name type="common">Aureobasidium pullulans var. melanogenum</name>
    <dbReference type="NCBI Taxonomy" id="46634"/>
    <lineage>
        <taxon>Eukaryota</taxon>
        <taxon>Fungi</taxon>
        <taxon>Dikarya</taxon>
        <taxon>Ascomycota</taxon>
        <taxon>Pezizomycotina</taxon>
        <taxon>Dothideomycetes</taxon>
        <taxon>Dothideomycetidae</taxon>
        <taxon>Dothideales</taxon>
        <taxon>Saccotheciaceae</taxon>
        <taxon>Aureobasidium</taxon>
    </lineage>
</organism>
<sequence>MARTSPFSSLPYEIVSQICRQPDLDKDDLIALRLTCKSCGVHDAATRSFGKFFEDITVLFSEHSFNMLINICKHPVFSHCVRSVKLSSIRCNKHESFQTTINLLRLGDPLSNHPAGLDARLQALDNLSARIRSYTLRTRHESDLSRSNKPVELLTLAFKCLSRSGDRIALGIAIDETKGLGCGRVLCAKDVFSNLWYNAIYSTLEVLATAVSDANYSCGKLNIDTRAMDSFHLTSFRRRTVEPTTFTMFSHVEELDLQAFCSHQRNCDHDLASLVAEVLFKPTQIKVLRVLGADTPSWKWSAYNLSSLRCISSARSLFLESLSLIGVETTTSLLRTLLAGVQQTLRYLSIDKCQTRNDTLRPAIVFIKDHLAELDELHITHVSVISDPEDIFLWWDDEPKDRYESSLLACINAYGQKRIQSSLAKVLFGYENRPAITP</sequence>
<dbReference type="AlphaFoldDB" id="A0A9P8G0V3"/>
<evidence type="ECO:0000313" key="2">
    <source>
        <dbReference type="Proteomes" id="UP000729357"/>
    </source>
</evidence>
<dbReference type="Proteomes" id="UP000729357">
    <property type="component" value="Unassembled WGS sequence"/>
</dbReference>
<evidence type="ECO:0000313" key="1">
    <source>
        <dbReference type="EMBL" id="KAG9989064.1"/>
    </source>
</evidence>
<dbReference type="EMBL" id="JAHFXS010000106">
    <property type="protein sequence ID" value="KAG9989064.1"/>
    <property type="molecule type" value="Genomic_DNA"/>
</dbReference>
<feature type="non-terminal residue" evidence="1">
    <location>
        <position position="438"/>
    </location>
</feature>
<name>A0A9P8G0V3_AURME</name>
<reference evidence="1" key="2">
    <citation type="submission" date="2021-08" db="EMBL/GenBank/DDBJ databases">
        <authorList>
            <person name="Gostincar C."/>
            <person name="Sun X."/>
            <person name="Song Z."/>
            <person name="Gunde-Cimerman N."/>
        </authorList>
    </citation>
    <scope>NUCLEOTIDE SEQUENCE</scope>
    <source>
        <strain evidence="1">EXF-9298</strain>
    </source>
</reference>
<evidence type="ECO:0008006" key="3">
    <source>
        <dbReference type="Google" id="ProtNLM"/>
    </source>
</evidence>
<keyword evidence="2" id="KW-1185">Reference proteome</keyword>
<comment type="caution">
    <text evidence="1">The sequence shown here is derived from an EMBL/GenBank/DDBJ whole genome shotgun (WGS) entry which is preliminary data.</text>
</comment>
<reference evidence="1" key="1">
    <citation type="journal article" date="2021" name="J Fungi (Basel)">
        <title>Virulence traits and population genomics of the black yeast Aureobasidium melanogenum.</title>
        <authorList>
            <person name="Cernosa A."/>
            <person name="Sun X."/>
            <person name="Gostincar C."/>
            <person name="Fang C."/>
            <person name="Gunde-Cimerman N."/>
            <person name="Song Z."/>
        </authorList>
    </citation>
    <scope>NUCLEOTIDE SEQUENCE</scope>
    <source>
        <strain evidence="1">EXF-9298</strain>
    </source>
</reference>
<accession>A0A9P8G0V3</accession>
<protein>
    <recommendedName>
        <fullName evidence="3">F-box domain-containing protein</fullName>
    </recommendedName>
</protein>
<proteinExistence type="predicted"/>